<protein>
    <submittedName>
        <fullName evidence="3">Molybdate metabolism regulator</fullName>
    </submittedName>
</protein>
<dbReference type="InterPro" id="IPR049809">
    <property type="entry name" value="YehF/YfeS-like_WGR"/>
</dbReference>
<dbReference type="AlphaFoldDB" id="A0A318NBM4"/>
<sequence length="1216" mass="132366">MAAVRSFELVGANSAKFWEVNLDGVEVTVRFGRLGTVGQTQRKTFGSEQAAAAHVDKLIAEKVKKGYAESAAPAGSAATDRKFDGTAGEVAPAARTASATRDEAQPPLDEQTFVVPPSWYRSRHPRRGGPGVTAARLDPSSSVQAEALLSQHRDDIAIALTDPQSEPELTTAGKSFLADTPERTPLGAAVVATALYAHLAWDWRSHDALKVLRDAWIRDHGLEFAVRALMEFLTLSCGGPEHGPNGKITIGPLRRTPARLARTHGYHPETGLADRIRAVLAGAPDDQYAATVEILAGYREHGIQHRVVTSFLAPTRTEWVDEDCAAVAALADKTLATRLLSSVSTPEQLALLRAHVAPHEVVASATILYTLVEGVGPAAAEVLADWLDQPYVEEQRRMLAILAVLPTDEAFQVLLDRADAKFTPAAILDAAGRFPVRAIRLLAAGAGNRACAELLRTHVAAQPEVARQLLPSLPDDAAQRVRSLLEQSAVVEAPVEGLPRLLVDPPWSRKRTTRKPVVVAGLSCPDQPTIGWEPGERESWAAPEAMARWLHLDKRWDQLAKRQAVGELRSFDQTSFFTNAPDELARPLVAAWRLEDTWESGSVARIIAGRFELDGLGMVIDAARRTPAAAADALLPYASPEIATLMASWFSRLKSVRSVALAWLTRHPAAASRALVPLALGPAGTARREAEQSLLALATAGHQREVTTAAEGYGAAAAEAIETLLATDPLEVLPARMPTLPEWAEPKVLAPVLLRDGSGALPETAVRHLLTMFAISAPDAAYPGLALVREVCEPASLAEFGWSLFQRWLDAGAPSKNGWAFQALAQVGDDETVRRLAPLIRAWPGEGGHTRAVSGLDVLAAIGSDLALMHLNAIAQKVKFRGLKERAEEKVLSVAASLELTPDQLADRLVPDCGLDASGSATLDYGPRRFVVGFDEQLKPYVSDQDGKRRKELPKPGVNDDPELAPAAYQRFAALKKDVRTIAADQIRRLEQAMVLGRRWPVAEFRQYFLAHPLLWHIVRRLVWGRYDESGTFIGALRVAEDRTFADLNDDPLDLSDDAVVGVAHPIHLGQSLPGWAELLADYEILQPFPQLGREVFALAEAERDQPRLARFEGCTMPTGKLLGLERRGWRRSAPEDGGHQGWLLRGLPDGREMVIDLDPGIAVGAIDVFPEQTLNMIWVSRTRDSYWRTKPELRIGDLDQVTISEIIRELREVTQ</sequence>
<dbReference type="Pfam" id="PF05406">
    <property type="entry name" value="WGR"/>
    <property type="match status" value="1"/>
</dbReference>
<dbReference type="InterPro" id="IPR025406">
    <property type="entry name" value="DUF4132"/>
</dbReference>
<dbReference type="InterPro" id="IPR008893">
    <property type="entry name" value="WGR_domain"/>
</dbReference>
<dbReference type="RefSeq" id="WP_110567484.1">
    <property type="nucleotide sequence ID" value="NZ_PYBV01000047.1"/>
</dbReference>
<name>A0A318NBM4_9ACTN</name>
<dbReference type="SUPFAM" id="SSF142921">
    <property type="entry name" value="WGR domain-like"/>
    <property type="match status" value="1"/>
</dbReference>
<evidence type="ECO:0000313" key="3">
    <source>
        <dbReference type="EMBL" id="PYC64876.1"/>
    </source>
</evidence>
<dbReference type="PROSITE" id="PS51977">
    <property type="entry name" value="WGR"/>
    <property type="match status" value="1"/>
</dbReference>
<proteinExistence type="predicted"/>
<dbReference type="Proteomes" id="UP000248333">
    <property type="component" value="Unassembled WGS sequence"/>
</dbReference>
<evidence type="ECO:0000259" key="2">
    <source>
        <dbReference type="PROSITE" id="PS51977"/>
    </source>
</evidence>
<dbReference type="Pfam" id="PF13569">
    <property type="entry name" value="DUF4132"/>
    <property type="match status" value="1"/>
</dbReference>
<evidence type="ECO:0000256" key="1">
    <source>
        <dbReference type="SAM" id="MobiDB-lite"/>
    </source>
</evidence>
<dbReference type="SMART" id="SM00773">
    <property type="entry name" value="WGR"/>
    <property type="match status" value="1"/>
</dbReference>
<organism evidence="3 4">
    <name type="scientific">Micromonospora arborensis</name>
    <dbReference type="NCBI Taxonomy" id="2116518"/>
    <lineage>
        <taxon>Bacteria</taxon>
        <taxon>Bacillati</taxon>
        <taxon>Actinomycetota</taxon>
        <taxon>Actinomycetes</taxon>
        <taxon>Micromonosporales</taxon>
        <taxon>Micromonosporaceae</taxon>
        <taxon>Micromonospora</taxon>
    </lineage>
</organism>
<dbReference type="InterPro" id="IPR036930">
    <property type="entry name" value="WGR_dom_sf"/>
</dbReference>
<reference evidence="3 4" key="1">
    <citation type="submission" date="2018-03" db="EMBL/GenBank/DDBJ databases">
        <title>Bioinformatic expansion and discovery of thiopeptide antibiotics.</title>
        <authorList>
            <person name="Schwalen C.J."/>
            <person name="Hudson G.A."/>
            <person name="Mitchell D.A."/>
        </authorList>
    </citation>
    <scope>NUCLEOTIDE SEQUENCE [LARGE SCALE GENOMIC DNA]</scope>
    <source>
        <strain evidence="3 4">NRRL 8041</strain>
    </source>
</reference>
<dbReference type="CDD" id="cd07996">
    <property type="entry name" value="WGR_MMR_like"/>
    <property type="match status" value="1"/>
</dbReference>
<accession>A0A318NBM4</accession>
<dbReference type="Gene3D" id="2.20.140.10">
    <property type="entry name" value="WGR domain"/>
    <property type="match status" value="1"/>
</dbReference>
<gene>
    <name evidence="3" type="ORF">C7C45_29295</name>
</gene>
<keyword evidence="4" id="KW-1185">Reference proteome</keyword>
<dbReference type="OrthoDB" id="4554725at2"/>
<dbReference type="EMBL" id="PYBV01000047">
    <property type="protein sequence ID" value="PYC64876.1"/>
    <property type="molecule type" value="Genomic_DNA"/>
</dbReference>
<comment type="caution">
    <text evidence="3">The sequence shown here is derived from an EMBL/GenBank/DDBJ whole genome shotgun (WGS) entry which is preliminary data.</text>
</comment>
<feature type="domain" description="WGR" evidence="2">
    <location>
        <begin position="1"/>
        <end position="83"/>
    </location>
</feature>
<feature type="region of interest" description="Disordered" evidence="1">
    <location>
        <begin position="119"/>
        <end position="139"/>
    </location>
</feature>
<evidence type="ECO:0000313" key="4">
    <source>
        <dbReference type="Proteomes" id="UP000248333"/>
    </source>
</evidence>